<gene>
    <name evidence="2" type="ORF">GCM10010260_42070</name>
</gene>
<reference evidence="2" key="1">
    <citation type="journal article" date="2014" name="Int. J. Syst. Evol. Microbiol.">
        <title>Complete genome sequence of Corynebacterium casei LMG S-19264T (=DSM 44701T), isolated from a smear-ripened cheese.</title>
        <authorList>
            <consortium name="US DOE Joint Genome Institute (JGI-PGF)"/>
            <person name="Walter F."/>
            <person name="Albersmeier A."/>
            <person name="Kalinowski J."/>
            <person name="Ruckert C."/>
        </authorList>
    </citation>
    <scope>NUCLEOTIDE SEQUENCE</scope>
    <source>
        <strain evidence="2">JCM 4369</strain>
    </source>
</reference>
<reference evidence="2" key="2">
    <citation type="submission" date="2020-09" db="EMBL/GenBank/DDBJ databases">
        <authorList>
            <person name="Sun Q."/>
            <person name="Ohkuma M."/>
        </authorList>
    </citation>
    <scope>NUCLEOTIDE SEQUENCE</scope>
    <source>
        <strain evidence="2">JCM 4369</strain>
    </source>
</reference>
<feature type="region of interest" description="Disordered" evidence="1">
    <location>
        <begin position="53"/>
        <end position="77"/>
    </location>
</feature>
<proteinExistence type="predicted"/>
<organism evidence="2 3">
    <name type="scientific">Streptomyces filipinensis</name>
    <dbReference type="NCBI Taxonomy" id="66887"/>
    <lineage>
        <taxon>Bacteria</taxon>
        <taxon>Bacillati</taxon>
        <taxon>Actinomycetota</taxon>
        <taxon>Actinomycetes</taxon>
        <taxon>Kitasatosporales</taxon>
        <taxon>Streptomycetaceae</taxon>
        <taxon>Streptomyces</taxon>
    </lineage>
</organism>
<evidence type="ECO:0000313" key="2">
    <source>
        <dbReference type="EMBL" id="GGV01209.1"/>
    </source>
</evidence>
<dbReference type="AlphaFoldDB" id="A0A918MCQ7"/>
<dbReference type="EMBL" id="BMTD01000009">
    <property type="protein sequence ID" value="GGV01209.1"/>
    <property type="molecule type" value="Genomic_DNA"/>
</dbReference>
<accession>A0A918MCQ7</accession>
<evidence type="ECO:0000313" key="3">
    <source>
        <dbReference type="Proteomes" id="UP000618795"/>
    </source>
</evidence>
<sequence length="77" mass="8090">MPSPWKGDVLLLNYTRTVLGAVGLSASPLGVLQTLADQQGGRASRLPPAARYAQVHGPQGPLTDPEGRPFAGFTARH</sequence>
<dbReference type="Proteomes" id="UP000618795">
    <property type="component" value="Unassembled WGS sequence"/>
</dbReference>
<comment type="caution">
    <text evidence="2">The sequence shown here is derived from an EMBL/GenBank/DDBJ whole genome shotgun (WGS) entry which is preliminary data.</text>
</comment>
<name>A0A918MCQ7_9ACTN</name>
<evidence type="ECO:0000256" key="1">
    <source>
        <dbReference type="SAM" id="MobiDB-lite"/>
    </source>
</evidence>
<protein>
    <submittedName>
        <fullName evidence="2">Uncharacterized protein</fullName>
    </submittedName>
</protein>
<keyword evidence="3" id="KW-1185">Reference proteome</keyword>